<gene>
    <name evidence="2" type="ORF">ABWT76_000231</name>
</gene>
<dbReference type="PANTHER" id="PTHR47036:SF1">
    <property type="entry name" value="COBALT-FACTOR III C(17)-METHYLTRANSFERASE-RELATED"/>
    <property type="match status" value="1"/>
</dbReference>
<evidence type="ECO:0000313" key="2">
    <source>
        <dbReference type="EMBL" id="XCM37468.1"/>
    </source>
</evidence>
<dbReference type="SUPFAM" id="SSF159664">
    <property type="entry name" value="CobE/GbiG C-terminal domain-like"/>
    <property type="match status" value="1"/>
</dbReference>
<dbReference type="RefSeq" id="WP_072160679.1">
    <property type="nucleotide sequence ID" value="NZ_CP159837.1"/>
</dbReference>
<name>A0AAU8JF80_9CYAN</name>
<dbReference type="Pfam" id="PF01890">
    <property type="entry name" value="CbiG_C"/>
    <property type="match status" value="1"/>
</dbReference>
<feature type="domain" description="CobE/GbiG C-terminal" evidence="1">
    <location>
        <begin position="26"/>
        <end position="172"/>
    </location>
</feature>
<proteinExistence type="predicted"/>
<dbReference type="InterPro" id="IPR002750">
    <property type="entry name" value="CobE/GbiG_C"/>
</dbReference>
<dbReference type="AlphaFoldDB" id="A0AAU8JF80"/>
<evidence type="ECO:0000259" key="1">
    <source>
        <dbReference type="Pfam" id="PF01890"/>
    </source>
</evidence>
<dbReference type="InterPro" id="IPR051810">
    <property type="entry name" value="Precorrin_MeTrfase"/>
</dbReference>
<sequence length="192" mass="20796">MKFYHNQHQIAPKSEMPQVLLPPRVLWVGVGCQRFTSRKAIETGIEEVFQKNHLAVEAIAGIATIDTKATEAGLVELCRDRQWPLRTFPAEKLRSQAVPNPEAAIAEKILTPSVAEAAALCAVATVSPATDKIAQTGETVRSRSVADAISLLVPKQIFRLETEPGAVTIAVAVAESAYTVISNQNVNNKRES</sequence>
<organism evidence="2">
    <name type="scientific">Planktothricoides raciborskii GIHE-MW2</name>
    <dbReference type="NCBI Taxonomy" id="2792601"/>
    <lineage>
        <taxon>Bacteria</taxon>
        <taxon>Bacillati</taxon>
        <taxon>Cyanobacteriota</taxon>
        <taxon>Cyanophyceae</taxon>
        <taxon>Oscillatoriophycideae</taxon>
        <taxon>Oscillatoriales</taxon>
        <taxon>Oscillatoriaceae</taxon>
        <taxon>Planktothricoides</taxon>
    </lineage>
</organism>
<dbReference type="Gene3D" id="3.30.420.180">
    <property type="entry name" value="CobE/GbiG C-terminal domain"/>
    <property type="match status" value="1"/>
</dbReference>
<accession>A0AAU8JF80</accession>
<dbReference type="PANTHER" id="PTHR47036">
    <property type="entry name" value="COBALT-FACTOR III C(17)-METHYLTRANSFERASE-RELATED"/>
    <property type="match status" value="1"/>
</dbReference>
<dbReference type="EMBL" id="CP159837">
    <property type="protein sequence ID" value="XCM37468.1"/>
    <property type="molecule type" value="Genomic_DNA"/>
</dbReference>
<dbReference type="GO" id="GO:0009236">
    <property type="term" value="P:cobalamin biosynthetic process"/>
    <property type="evidence" value="ECO:0007669"/>
    <property type="project" value="InterPro"/>
</dbReference>
<dbReference type="InterPro" id="IPR036518">
    <property type="entry name" value="CobE/GbiG_C_sf"/>
</dbReference>
<protein>
    <submittedName>
        <fullName evidence="2">Cobalamin biosynthesis protein</fullName>
    </submittedName>
</protein>
<reference evidence="2" key="1">
    <citation type="submission" date="2024-07" db="EMBL/GenBank/DDBJ databases">
        <authorList>
            <person name="Kim Y.J."/>
            <person name="Jeong J.Y."/>
        </authorList>
    </citation>
    <scope>NUCLEOTIDE SEQUENCE</scope>
    <source>
        <strain evidence="2">GIHE-MW2</strain>
    </source>
</reference>